<gene>
    <name evidence="2" type="ORF">IFR04_012889</name>
</gene>
<dbReference type="EMBL" id="JAFJYH010000287">
    <property type="protein sequence ID" value="KAG4413973.1"/>
    <property type="molecule type" value="Genomic_DNA"/>
</dbReference>
<evidence type="ECO:0008006" key="4">
    <source>
        <dbReference type="Google" id="ProtNLM"/>
    </source>
</evidence>
<comment type="similarity">
    <text evidence="1">Belongs to the short-chain dehydrogenases/reductases (SDR) family.</text>
</comment>
<dbReference type="InterPro" id="IPR002347">
    <property type="entry name" value="SDR_fam"/>
</dbReference>
<dbReference type="PANTHER" id="PTHR43544:SF32">
    <property type="entry name" value="CHAIN DEHYDROGENASE, PUTATIVE (AFU_ORTHOLOGUE AFUA_5G01530)-RELATED"/>
    <property type="match status" value="1"/>
</dbReference>
<protein>
    <recommendedName>
        <fullName evidence="4">NAD(P)-binding protein</fullName>
    </recommendedName>
</protein>
<dbReference type="Pfam" id="PF00106">
    <property type="entry name" value="adh_short"/>
    <property type="match status" value="1"/>
</dbReference>
<dbReference type="AlphaFoldDB" id="A0A8H7T7Z9"/>
<dbReference type="GO" id="GO:0016491">
    <property type="term" value="F:oxidoreductase activity"/>
    <property type="evidence" value="ECO:0007669"/>
    <property type="project" value="TreeGrafter"/>
</dbReference>
<comment type="caution">
    <text evidence="2">The sequence shown here is derived from an EMBL/GenBank/DDBJ whole genome shotgun (WGS) entry which is preliminary data.</text>
</comment>
<dbReference type="SUPFAM" id="SSF51735">
    <property type="entry name" value="NAD(P)-binding Rossmann-fold domains"/>
    <property type="match status" value="1"/>
</dbReference>
<evidence type="ECO:0000313" key="2">
    <source>
        <dbReference type="EMBL" id="KAG4413973.1"/>
    </source>
</evidence>
<dbReference type="OrthoDB" id="1933717at2759"/>
<evidence type="ECO:0000313" key="3">
    <source>
        <dbReference type="Proteomes" id="UP000664132"/>
    </source>
</evidence>
<dbReference type="Gene3D" id="3.40.50.720">
    <property type="entry name" value="NAD(P)-binding Rossmann-like Domain"/>
    <property type="match status" value="1"/>
</dbReference>
<sequence>MASSKTIVLISGANRGVGYETALNLVQHSAKYHILLGSRSLEAGQSAVATILSSSNIQGSVTPIQLDVTSAESIDATVRYIQETHGHLDILINNAGIFPKQPNARDAMNAAMQTNLIGAYALTESCIPLLKASPLPSPRLVFVSSSIGSISHAADPDSPYHSPAAFEYRASKAALNMLVVQYWVKYKGEGWIVHGADPGLCVTDFMDRENQRRRGGVEASVGGERIACVVRGERDDEAGRVCGEYGVSPW</sequence>
<dbReference type="Proteomes" id="UP000664132">
    <property type="component" value="Unassembled WGS sequence"/>
</dbReference>
<accession>A0A8H7T7Z9</accession>
<keyword evidence="3" id="KW-1185">Reference proteome</keyword>
<organism evidence="2 3">
    <name type="scientific">Cadophora malorum</name>
    <dbReference type="NCBI Taxonomy" id="108018"/>
    <lineage>
        <taxon>Eukaryota</taxon>
        <taxon>Fungi</taxon>
        <taxon>Dikarya</taxon>
        <taxon>Ascomycota</taxon>
        <taxon>Pezizomycotina</taxon>
        <taxon>Leotiomycetes</taxon>
        <taxon>Helotiales</taxon>
        <taxon>Ploettnerulaceae</taxon>
        <taxon>Cadophora</taxon>
    </lineage>
</organism>
<dbReference type="InterPro" id="IPR036291">
    <property type="entry name" value="NAD(P)-bd_dom_sf"/>
</dbReference>
<name>A0A8H7T7Z9_9HELO</name>
<dbReference type="InterPro" id="IPR051468">
    <property type="entry name" value="Fungal_SecMetab_SDRs"/>
</dbReference>
<reference evidence="2" key="1">
    <citation type="submission" date="2021-02" db="EMBL/GenBank/DDBJ databases">
        <title>Genome sequence Cadophora malorum strain M34.</title>
        <authorList>
            <person name="Stefanovic E."/>
            <person name="Vu D."/>
            <person name="Scully C."/>
            <person name="Dijksterhuis J."/>
            <person name="Roader J."/>
            <person name="Houbraken J."/>
        </authorList>
    </citation>
    <scope>NUCLEOTIDE SEQUENCE</scope>
    <source>
        <strain evidence="2">M34</strain>
    </source>
</reference>
<evidence type="ECO:0000256" key="1">
    <source>
        <dbReference type="ARBA" id="ARBA00006484"/>
    </source>
</evidence>
<dbReference type="PRINTS" id="PR00081">
    <property type="entry name" value="GDHRDH"/>
</dbReference>
<dbReference type="PANTHER" id="PTHR43544">
    <property type="entry name" value="SHORT-CHAIN DEHYDROGENASE/REDUCTASE"/>
    <property type="match status" value="1"/>
</dbReference>
<dbReference type="GO" id="GO:0005737">
    <property type="term" value="C:cytoplasm"/>
    <property type="evidence" value="ECO:0007669"/>
    <property type="project" value="TreeGrafter"/>
</dbReference>
<dbReference type="GO" id="GO:0019748">
    <property type="term" value="P:secondary metabolic process"/>
    <property type="evidence" value="ECO:0007669"/>
    <property type="project" value="TreeGrafter"/>
</dbReference>
<proteinExistence type="inferred from homology"/>